<dbReference type="Proteomes" id="UP000710849">
    <property type="component" value="Unassembled WGS sequence"/>
</dbReference>
<accession>A0A9P5IDP0</accession>
<dbReference type="AlphaFoldDB" id="A0A9P5IDP0"/>
<protein>
    <submittedName>
        <fullName evidence="1">Uncharacterized protein</fullName>
    </submittedName>
</protein>
<evidence type="ECO:0000313" key="2">
    <source>
        <dbReference type="Proteomes" id="UP000710849"/>
    </source>
</evidence>
<sequence length="59" mass="6963">MSFTLNSIWRSLKKPFSALHFELSYPESARTGNGPADFFSPPTRTESQTIEWERRMIRR</sequence>
<proteinExistence type="predicted"/>
<organism evidence="1 2">
    <name type="scientific">Botrytis byssoidea</name>
    <dbReference type="NCBI Taxonomy" id="139641"/>
    <lineage>
        <taxon>Eukaryota</taxon>
        <taxon>Fungi</taxon>
        <taxon>Dikarya</taxon>
        <taxon>Ascomycota</taxon>
        <taxon>Pezizomycotina</taxon>
        <taxon>Leotiomycetes</taxon>
        <taxon>Helotiales</taxon>
        <taxon>Sclerotiniaceae</taxon>
        <taxon>Botrytis</taxon>
    </lineage>
</organism>
<comment type="caution">
    <text evidence="1">The sequence shown here is derived from an EMBL/GenBank/DDBJ whole genome shotgun (WGS) entry which is preliminary data.</text>
</comment>
<name>A0A9P5IDP0_9HELO</name>
<gene>
    <name evidence="1" type="ORF">EAE97_008229</name>
</gene>
<dbReference type="RefSeq" id="XP_038730423.1">
    <property type="nucleotide sequence ID" value="XM_038878743.1"/>
</dbReference>
<dbReference type="EMBL" id="RCSW01000017">
    <property type="protein sequence ID" value="KAF7935322.1"/>
    <property type="molecule type" value="Genomic_DNA"/>
</dbReference>
<evidence type="ECO:0000313" key="1">
    <source>
        <dbReference type="EMBL" id="KAF7935322.1"/>
    </source>
</evidence>
<keyword evidence="2" id="KW-1185">Reference proteome</keyword>
<reference evidence="1 2" key="1">
    <citation type="journal article" date="2020" name="Genome Biol. Evol.">
        <title>Comparative genomics of Sclerotiniaceae.</title>
        <authorList>
            <person name="Valero Jimenez C.A."/>
            <person name="Steentjes M."/>
            <person name="Scholten O.E."/>
            <person name="Van Kan J.A.L."/>
        </authorList>
    </citation>
    <scope>NUCLEOTIDE SEQUENCE [LARGE SCALE GENOMIC DNA]</scope>
    <source>
        <strain evidence="1 2">MUCL 94</strain>
    </source>
</reference>
<dbReference type="GeneID" id="62151817"/>